<dbReference type="OrthoDB" id="3194910at2"/>
<evidence type="ECO:0000313" key="2">
    <source>
        <dbReference type="Proteomes" id="UP000004931"/>
    </source>
</evidence>
<dbReference type="AlphaFoldDB" id="A0Y933"/>
<dbReference type="Proteomes" id="UP000004931">
    <property type="component" value="Unassembled WGS sequence"/>
</dbReference>
<dbReference type="InterPro" id="IPR038056">
    <property type="entry name" value="YjbR-like_sf"/>
</dbReference>
<name>A0Y933_9GAMM</name>
<dbReference type="Gene3D" id="3.90.1150.30">
    <property type="match status" value="1"/>
</dbReference>
<dbReference type="SUPFAM" id="SSF142906">
    <property type="entry name" value="YjbR-like"/>
    <property type="match status" value="1"/>
</dbReference>
<reference evidence="1 2" key="1">
    <citation type="journal article" date="2010" name="J. Bacteriol.">
        <title>Genome sequence of the oligotrophic marine Gammaproteobacterium HTCC2143, isolated from the Oregon Coast.</title>
        <authorList>
            <person name="Oh H.M."/>
            <person name="Kang I."/>
            <person name="Ferriera S."/>
            <person name="Giovannoni S.J."/>
            <person name="Cho J.C."/>
        </authorList>
    </citation>
    <scope>NUCLEOTIDE SEQUENCE [LARGE SCALE GENOMIC DNA]</scope>
    <source>
        <strain evidence="1 2">HTCC2143</strain>
    </source>
</reference>
<dbReference type="eggNOG" id="COG2315">
    <property type="taxonomic scope" value="Bacteria"/>
</dbReference>
<dbReference type="EMBL" id="AAVT01000001">
    <property type="protein sequence ID" value="EAW32637.1"/>
    <property type="molecule type" value="Genomic_DNA"/>
</dbReference>
<dbReference type="InterPro" id="IPR058532">
    <property type="entry name" value="YjbR/MT2646/Rv2570-like"/>
</dbReference>
<dbReference type="Pfam" id="PF04237">
    <property type="entry name" value="YjbR"/>
    <property type="match status" value="1"/>
</dbReference>
<evidence type="ECO:0000313" key="1">
    <source>
        <dbReference type="EMBL" id="EAW32637.1"/>
    </source>
</evidence>
<comment type="caution">
    <text evidence="1">The sequence shown here is derived from an EMBL/GenBank/DDBJ whole genome shotgun (WGS) entry which is preliminary data.</text>
</comment>
<accession>A0Y933</accession>
<gene>
    <name evidence="1" type="ORF">GP2143_15316</name>
</gene>
<protein>
    <recommendedName>
        <fullName evidence="3">MmcQ-like protein</fullName>
    </recommendedName>
</protein>
<dbReference type="PANTHER" id="PTHR35145:SF1">
    <property type="entry name" value="CYTOPLASMIC PROTEIN"/>
    <property type="match status" value="1"/>
</dbReference>
<dbReference type="InterPro" id="IPR007351">
    <property type="entry name" value="YjbR"/>
</dbReference>
<proteinExistence type="predicted"/>
<evidence type="ECO:0008006" key="3">
    <source>
        <dbReference type="Google" id="ProtNLM"/>
    </source>
</evidence>
<dbReference type="PANTHER" id="PTHR35145">
    <property type="entry name" value="CYTOPLASMIC PROTEIN-RELATED"/>
    <property type="match status" value="1"/>
</dbReference>
<sequence>MNMDAVTQYLLSKPEAVEDYPFGKEAAVFKVRGKIFALCFHQLSAGKNDKERVNLKCDPAQAFILRDIFHAIIPGYHMNKKHWNTIILNQTIPRGEIERMIDHSYGLVVRGLTKKQRTALEIKYGPDVLYR</sequence>
<organism evidence="1 2">
    <name type="scientific">marine gamma proteobacterium HTCC2143</name>
    <dbReference type="NCBI Taxonomy" id="247633"/>
    <lineage>
        <taxon>Bacteria</taxon>
        <taxon>Pseudomonadati</taxon>
        <taxon>Pseudomonadota</taxon>
        <taxon>Gammaproteobacteria</taxon>
        <taxon>Cellvibrionales</taxon>
        <taxon>Spongiibacteraceae</taxon>
        <taxon>BD1-7 clade</taxon>
    </lineage>
</organism>
<keyword evidence="2" id="KW-1185">Reference proteome</keyword>